<keyword evidence="2" id="KW-1185">Reference proteome</keyword>
<dbReference type="RefSeq" id="WP_283757361.1">
    <property type="nucleotide sequence ID" value="NZ_JAQOSQ010000003.1"/>
</dbReference>
<comment type="caution">
    <text evidence="1">The sequence shown here is derived from an EMBL/GenBank/DDBJ whole genome shotgun (WGS) entry which is preliminary data.</text>
</comment>
<protein>
    <submittedName>
        <fullName evidence="1">YbjN domain-containing protein</fullName>
    </submittedName>
</protein>
<dbReference type="Pfam" id="PF10722">
    <property type="entry name" value="YbjN"/>
    <property type="match status" value="1"/>
</dbReference>
<evidence type="ECO:0000313" key="1">
    <source>
        <dbReference type="EMBL" id="MDJ1182710.1"/>
    </source>
</evidence>
<dbReference type="Proteomes" id="UP001232992">
    <property type="component" value="Unassembled WGS sequence"/>
</dbReference>
<dbReference type="EMBL" id="JAQOSQ010000003">
    <property type="protein sequence ID" value="MDJ1182710.1"/>
    <property type="molecule type" value="Genomic_DNA"/>
</dbReference>
<dbReference type="CDD" id="cd17033">
    <property type="entry name" value="DR1245-like"/>
    <property type="match status" value="1"/>
</dbReference>
<sequence length="407" mass="46276">MYSSCSTFTFQTPTELLNLQFQGVNLVQPEGELLGCELHLQIYPEQHDRIIHEHLFCLQPEFRTSFSNGEFLSTGLIYIVLMLDPEYLEALESYSDVETVAEFLLAEPLTSPLHHTDNWMLMRTFQKSALGATGYRTLWDYCDFTTFANNDDPEAEFMNMVTRFMAESTLTDTLAKSLNFPQKAAVATMQGLSEALLRSLPGLLRQDEDSTENLSGAIAKIFQMVLNEQLEDLSETLSEVIDDEDELAEEMDEWFAGSSLLATGLFDLVTAFFESENWPFEKIPGELMVRSLFESSVGTWLCLAEVKAESNQFIFYAIAPNPVPEERRAEIAELLMCINYSEISFGNFELDFEDGEFRYRNGLDFTGSQPNMTLIKNVVEQAIATMERYYPIILQVNICYSSNPFGN</sequence>
<proteinExistence type="predicted"/>
<reference evidence="1 2" key="1">
    <citation type="submission" date="2023-01" db="EMBL/GenBank/DDBJ databases">
        <title>Novel diversity within Roseofilum (Cyanobacteria; Desertifilaceae) from marine benthic mats with descriptions of four novel species.</title>
        <authorList>
            <person name="Wang Y."/>
            <person name="Berthold D.E."/>
            <person name="Hu J."/>
            <person name="Lefler F.W."/>
            <person name="Laughinghouse H.D. IV."/>
        </authorList>
    </citation>
    <scope>NUCLEOTIDE SEQUENCE [LARGE SCALE GENOMIC DNA]</scope>
    <source>
        <strain evidence="1 2">BLCC-M143</strain>
    </source>
</reference>
<name>A0ABT7BU49_9CYAN</name>
<accession>A0ABT7BU49</accession>
<organism evidence="1 2">
    <name type="scientific">Roseofilum casamattae BLCC-M143</name>
    <dbReference type="NCBI Taxonomy" id="3022442"/>
    <lineage>
        <taxon>Bacteria</taxon>
        <taxon>Bacillati</taxon>
        <taxon>Cyanobacteriota</taxon>
        <taxon>Cyanophyceae</taxon>
        <taxon>Desertifilales</taxon>
        <taxon>Desertifilaceae</taxon>
        <taxon>Roseofilum</taxon>
        <taxon>Roseofilum casamattae</taxon>
    </lineage>
</organism>
<dbReference type="InterPro" id="IPR019660">
    <property type="entry name" value="Put_sensory_transdc_reg_YbjN"/>
</dbReference>
<gene>
    <name evidence="1" type="ORF">PMH09_05830</name>
</gene>
<evidence type="ECO:0000313" key="2">
    <source>
        <dbReference type="Proteomes" id="UP001232992"/>
    </source>
</evidence>